<comment type="caution">
    <text evidence="8">The sequence shown here is derived from an EMBL/GenBank/DDBJ whole genome shotgun (WGS) entry which is preliminary data.</text>
</comment>
<evidence type="ECO:0000256" key="1">
    <source>
        <dbReference type="ARBA" id="ARBA00004370"/>
    </source>
</evidence>
<evidence type="ECO:0000256" key="2">
    <source>
        <dbReference type="ARBA" id="ARBA00022729"/>
    </source>
</evidence>
<dbReference type="InterPro" id="IPR013783">
    <property type="entry name" value="Ig-like_fold"/>
</dbReference>
<dbReference type="Gene3D" id="3.90.930.1">
    <property type="match status" value="1"/>
</dbReference>
<keyword evidence="6" id="KW-1133">Transmembrane helix</keyword>
<dbReference type="GO" id="GO:0016020">
    <property type="term" value="C:membrane"/>
    <property type="evidence" value="ECO:0007669"/>
    <property type="project" value="UniProtKB-SubCell"/>
</dbReference>
<evidence type="ECO:0000259" key="7">
    <source>
        <dbReference type="PROSITE" id="PS50835"/>
    </source>
</evidence>
<gene>
    <name evidence="8" type="ORF">G5714_001172</name>
</gene>
<proteinExistence type="predicted"/>
<dbReference type="Proteomes" id="UP000579812">
    <property type="component" value="Unassembled WGS sequence"/>
</dbReference>
<accession>A0A7J6DJ31</accession>
<organism evidence="8 9">
    <name type="scientific">Onychostoma macrolepis</name>
    <dbReference type="NCBI Taxonomy" id="369639"/>
    <lineage>
        <taxon>Eukaryota</taxon>
        <taxon>Metazoa</taxon>
        <taxon>Chordata</taxon>
        <taxon>Craniata</taxon>
        <taxon>Vertebrata</taxon>
        <taxon>Euteleostomi</taxon>
        <taxon>Actinopterygii</taxon>
        <taxon>Neopterygii</taxon>
        <taxon>Teleostei</taxon>
        <taxon>Ostariophysi</taxon>
        <taxon>Cypriniformes</taxon>
        <taxon>Cyprinidae</taxon>
        <taxon>Acrossocheilinae</taxon>
        <taxon>Onychostoma</taxon>
    </lineage>
</organism>
<name>A0A7J6DJ31_9TELE</name>
<keyword evidence="4" id="KW-0325">Glycoprotein</keyword>
<dbReference type="PROSITE" id="PS50835">
    <property type="entry name" value="IG_LIKE"/>
    <property type="match status" value="1"/>
</dbReference>
<evidence type="ECO:0000313" key="9">
    <source>
        <dbReference type="Proteomes" id="UP000579812"/>
    </source>
</evidence>
<reference evidence="8 9" key="1">
    <citation type="submission" date="2020-04" db="EMBL/GenBank/DDBJ databases">
        <title>Chromosome-level genome assembly of a cyprinid fish Onychostoma macrolepis by integration of Nanopore Sequencing, Bionano and Hi-C technology.</title>
        <authorList>
            <person name="Wang D."/>
        </authorList>
    </citation>
    <scope>NUCLEOTIDE SEQUENCE [LARGE SCALE GENOMIC DNA]</scope>
    <source>
        <strain evidence="8">SWU-2019</strain>
        <tissue evidence="8">Muscle</tissue>
    </source>
</reference>
<sequence>MIFISLRLLRKGSGTFAVFRGAMSCQYSLVMLFLCGFSAALAVSEICKEELLEGTSCTIKLPTKNTNLKNTLDKSKEIKWVHLSGSGLIHWKNGRMKTNSLDGKMEEDGSLTFESVSLKNTGKYKYTVFNAEGSQIDVGEKEIKVYAKAPKPTVKISCKNGNATLTCDTGDRTDLNVSWYKEDKIIQNEINPKLLLTSAQVQENEPYSCSVVSSPVSNEQSDNVTVSCPTGESPGPHTIFGHDFWIMLSILAGSGALLLLLLCVLIICACQSCSQHKMHQKDEREFRLRNLQAPDSTKTDPNTAEISNYE</sequence>
<dbReference type="AlphaFoldDB" id="A0A7J6DJ31"/>
<keyword evidence="6" id="KW-0812">Transmembrane</keyword>
<keyword evidence="9" id="KW-1185">Reference proteome</keyword>
<dbReference type="Pfam" id="PF13895">
    <property type="entry name" value="Ig_2"/>
    <property type="match status" value="1"/>
</dbReference>
<evidence type="ECO:0000256" key="4">
    <source>
        <dbReference type="ARBA" id="ARBA00023180"/>
    </source>
</evidence>
<keyword evidence="3 6" id="KW-0472">Membrane</keyword>
<comment type="subcellular location">
    <subcellularLocation>
        <location evidence="1">Membrane</location>
    </subcellularLocation>
</comment>
<feature type="domain" description="Ig-like" evidence="7">
    <location>
        <begin position="150"/>
        <end position="227"/>
    </location>
</feature>
<dbReference type="InterPro" id="IPR007110">
    <property type="entry name" value="Ig-like_dom"/>
</dbReference>
<evidence type="ECO:0000256" key="3">
    <source>
        <dbReference type="ARBA" id="ARBA00023136"/>
    </source>
</evidence>
<feature type="region of interest" description="Disordered" evidence="5">
    <location>
        <begin position="288"/>
        <end position="310"/>
    </location>
</feature>
<protein>
    <recommendedName>
        <fullName evidence="7">Ig-like domain-containing protein</fullName>
    </recommendedName>
</protein>
<evidence type="ECO:0000256" key="6">
    <source>
        <dbReference type="SAM" id="Phobius"/>
    </source>
</evidence>
<feature type="transmembrane region" description="Helical" evidence="6">
    <location>
        <begin position="244"/>
        <end position="270"/>
    </location>
</feature>
<dbReference type="PANTHER" id="PTHR12080:SF55">
    <property type="entry name" value="LYMPHOCYTE FUNCTION-ASSOCIATED ANTIGEN 3"/>
    <property type="match status" value="1"/>
</dbReference>
<dbReference type="EMBL" id="JAAMOB010000001">
    <property type="protein sequence ID" value="KAF4119121.1"/>
    <property type="molecule type" value="Genomic_DNA"/>
</dbReference>
<keyword evidence="2" id="KW-0732">Signal</keyword>
<evidence type="ECO:0000313" key="8">
    <source>
        <dbReference type="EMBL" id="KAF4119121.1"/>
    </source>
</evidence>
<dbReference type="PANTHER" id="PTHR12080">
    <property type="entry name" value="SIGNALING LYMPHOCYTIC ACTIVATION MOLECULE"/>
    <property type="match status" value="1"/>
</dbReference>
<evidence type="ECO:0000256" key="5">
    <source>
        <dbReference type="SAM" id="MobiDB-lite"/>
    </source>
</evidence>
<dbReference type="InterPro" id="IPR015631">
    <property type="entry name" value="CD2/SLAM_rcpt"/>
</dbReference>
<feature type="compositionally biased region" description="Polar residues" evidence="5">
    <location>
        <begin position="293"/>
        <end position="310"/>
    </location>
</feature>
<dbReference type="InterPro" id="IPR036179">
    <property type="entry name" value="Ig-like_dom_sf"/>
</dbReference>
<dbReference type="Gene3D" id="2.60.40.10">
    <property type="entry name" value="Immunoglobulins"/>
    <property type="match status" value="1"/>
</dbReference>
<dbReference type="SUPFAM" id="SSF48726">
    <property type="entry name" value="Immunoglobulin"/>
    <property type="match status" value="1"/>
</dbReference>